<dbReference type="GO" id="GO:0006281">
    <property type="term" value="P:DNA repair"/>
    <property type="evidence" value="ECO:0007669"/>
    <property type="project" value="TreeGrafter"/>
</dbReference>
<evidence type="ECO:0000313" key="3">
    <source>
        <dbReference type="EMBL" id="OEJ88507.1"/>
    </source>
</evidence>
<dbReference type="PANTHER" id="PTHR46622">
    <property type="entry name" value="DNA-DEPENDENT METALLOPROTEASE WSS1"/>
    <property type="match status" value="1"/>
</dbReference>
<dbReference type="Proteomes" id="UP000095728">
    <property type="component" value="Unassembled WGS sequence"/>
</dbReference>
<evidence type="ECO:0000313" key="4">
    <source>
        <dbReference type="Proteomes" id="UP000095728"/>
    </source>
</evidence>
<dbReference type="OrthoDB" id="49605at2759"/>
<dbReference type="AlphaFoldDB" id="A0A1E5RNN9"/>
<dbReference type="STRING" id="56408.A0A1E5RNN9"/>
<dbReference type="EMBL" id="LPNM01000005">
    <property type="protein sequence ID" value="OEJ88507.1"/>
    <property type="molecule type" value="Genomic_DNA"/>
</dbReference>
<dbReference type="Pfam" id="PF08325">
    <property type="entry name" value="WLM"/>
    <property type="match status" value="1"/>
</dbReference>
<gene>
    <name evidence="3" type="ORF">AWRI3579_g769</name>
</gene>
<feature type="region of interest" description="Disordered" evidence="1">
    <location>
        <begin position="1"/>
        <end position="29"/>
    </location>
</feature>
<dbReference type="PROSITE" id="PS51397">
    <property type="entry name" value="WLM"/>
    <property type="match status" value="1"/>
</dbReference>
<feature type="compositionally biased region" description="Basic and acidic residues" evidence="1">
    <location>
        <begin position="278"/>
        <end position="298"/>
    </location>
</feature>
<dbReference type="InterPro" id="IPR053000">
    <property type="entry name" value="WSS1-like_metalloprotease"/>
</dbReference>
<name>A0A1E5RNN9_9ASCO</name>
<sequence>MPRAGTLGSSSAKRNKGRQTASEKSAEHAARLGLTNKNPLISSIAVLAKNPLKDEALKMIYDIAHKISYLMKEEKFKVYQLVEFYPKDKRLLGMNVNKGQKILLRLRYPDDEFRFLPMESALGTMLHELTHNVFGPHCNKFYSKLDDLTSKQWIYEQQGLVNHFLGSGKKLGGWTGNNGTRVGTLGTLTSTSSSTKTLPGKVVKPNRGLKLGGTKPKDFAAKTPMEMAAIAAQRRFEDNEWCRHSHEPSIEPDDCELEIIELDNGASLPNSGVDDTQMDERDSYHGKSQKPHAEKDIVEILSDDEGENKNVSAHHETQTSNSHPDVIILD</sequence>
<dbReference type="GO" id="GO:0005634">
    <property type="term" value="C:nucleus"/>
    <property type="evidence" value="ECO:0007669"/>
    <property type="project" value="TreeGrafter"/>
</dbReference>
<keyword evidence="3" id="KW-0482">Metalloprotease</keyword>
<accession>A0A1E5RNN9</accession>
<dbReference type="InParanoid" id="A0A1E5RNN9"/>
<protein>
    <submittedName>
        <fullName evidence="3">DNA-dependent metalloprotease WSS1</fullName>
    </submittedName>
</protein>
<evidence type="ECO:0000256" key="1">
    <source>
        <dbReference type="SAM" id="MobiDB-lite"/>
    </source>
</evidence>
<dbReference type="PANTHER" id="PTHR46622:SF1">
    <property type="entry name" value="DNA-DEPENDENT METALLOPROTEASE WSS1"/>
    <property type="match status" value="1"/>
</dbReference>
<evidence type="ECO:0000259" key="2">
    <source>
        <dbReference type="PROSITE" id="PS51397"/>
    </source>
</evidence>
<feature type="compositionally biased region" description="Polar residues" evidence="1">
    <location>
        <begin position="7"/>
        <end position="23"/>
    </location>
</feature>
<keyword evidence="3" id="KW-0645">Protease</keyword>
<comment type="caution">
    <text evidence="3">The sequence shown here is derived from an EMBL/GenBank/DDBJ whole genome shotgun (WGS) entry which is preliminary data.</text>
</comment>
<dbReference type="InterPro" id="IPR013536">
    <property type="entry name" value="WLM_dom"/>
</dbReference>
<feature type="region of interest" description="Disordered" evidence="1">
    <location>
        <begin position="265"/>
        <end position="330"/>
    </location>
</feature>
<organism evidence="3 4">
    <name type="scientific">Hanseniaspora osmophila</name>
    <dbReference type="NCBI Taxonomy" id="56408"/>
    <lineage>
        <taxon>Eukaryota</taxon>
        <taxon>Fungi</taxon>
        <taxon>Dikarya</taxon>
        <taxon>Ascomycota</taxon>
        <taxon>Saccharomycotina</taxon>
        <taxon>Saccharomycetes</taxon>
        <taxon>Saccharomycodales</taxon>
        <taxon>Saccharomycodaceae</taxon>
        <taxon>Hanseniaspora</taxon>
    </lineage>
</organism>
<proteinExistence type="predicted"/>
<keyword evidence="4" id="KW-1185">Reference proteome</keyword>
<dbReference type="GO" id="GO:0006508">
    <property type="term" value="P:proteolysis"/>
    <property type="evidence" value="ECO:0007669"/>
    <property type="project" value="UniProtKB-KW"/>
</dbReference>
<reference evidence="4" key="1">
    <citation type="journal article" date="2016" name="Genome Announc.">
        <title>Genome sequences of three species of Hanseniaspora isolated from spontaneous wine fermentations.</title>
        <authorList>
            <person name="Sternes P.R."/>
            <person name="Lee D."/>
            <person name="Kutyna D.R."/>
            <person name="Borneman A.R."/>
        </authorList>
    </citation>
    <scope>NUCLEOTIDE SEQUENCE [LARGE SCALE GENOMIC DNA]</scope>
    <source>
        <strain evidence="4">AWRI3579</strain>
    </source>
</reference>
<dbReference type="GO" id="GO:0008237">
    <property type="term" value="F:metallopeptidase activity"/>
    <property type="evidence" value="ECO:0007669"/>
    <property type="project" value="UniProtKB-KW"/>
</dbReference>
<keyword evidence="3" id="KW-0378">Hydrolase</keyword>
<dbReference type="FunCoup" id="A0A1E5RNN9">
    <property type="interactions" value="82"/>
</dbReference>
<feature type="domain" description="WLM" evidence="2">
    <location>
        <begin position="32"/>
        <end position="237"/>
    </location>
</feature>